<reference evidence="3 4" key="1">
    <citation type="submission" date="2018-06" db="EMBL/GenBank/DDBJ databases">
        <authorList>
            <consortium name="Pathogen Informatics"/>
            <person name="Doyle S."/>
        </authorList>
    </citation>
    <scope>NUCLEOTIDE SEQUENCE [LARGE SCALE GENOMIC DNA]</scope>
    <source>
        <strain evidence="3 4">NCTC7878</strain>
    </source>
</reference>
<dbReference type="GO" id="GO:0015179">
    <property type="term" value="F:L-amino acid transmembrane transporter activity"/>
    <property type="evidence" value="ECO:0007669"/>
    <property type="project" value="TreeGrafter"/>
</dbReference>
<evidence type="ECO:0000256" key="1">
    <source>
        <dbReference type="SAM" id="Phobius"/>
    </source>
</evidence>
<evidence type="ECO:0000313" key="3">
    <source>
        <dbReference type="EMBL" id="SPZ98218.1"/>
    </source>
</evidence>
<dbReference type="InterPro" id="IPR029485">
    <property type="entry name" value="CAT_C"/>
</dbReference>
<gene>
    <name evidence="3" type="primary">steT_2</name>
    <name evidence="3" type="ORF">NCTC7878_01610</name>
</gene>
<evidence type="ECO:0000313" key="4">
    <source>
        <dbReference type="Proteomes" id="UP000249913"/>
    </source>
</evidence>
<feature type="transmembrane region" description="Helical" evidence="1">
    <location>
        <begin position="99"/>
        <end position="119"/>
    </location>
</feature>
<feature type="domain" description="Cationic amino acid transporter C-terminal" evidence="2">
    <location>
        <begin position="72"/>
        <end position="122"/>
    </location>
</feature>
<protein>
    <submittedName>
        <fullName evidence="3">Amino acid permease</fullName>
    </submittedName>
</protein>
<dbReference type="PANTHER" id="PTHR11785">
    <property type="entry name" value="AMINO ACID TRANSPORTER"/>
    <property type="match status" value="1"/>
</dbReference>
<accession>A0A2X2JWH6</accession>
<keyword evidence="1" id="KW-0472">Membrane</keyword>
<proteinExistence type="predicted"/>
<feature type="transmembrane region" description="Helical" evidence="1">
    <location>
        <begin position="15"/>
        <end position="36"/>
    </location>
</feature>
<dbReference type="Pfam" id="PF13906">
    <property type="entry name" value="AA_permease_C"/>
    <property type="match status" value="1"/>
</dbReference>
<feature type="transmembrane region" description="Helical" evidence="1">
    <location>
        <begin position="74"/>
        <end position="93"/>
    </location>
</feature>
<evidence type="ECO:0000259" key="2">
    <source>
        <dbReference type="Pfam" id="PF13906"/>
    </source>
</evidence>
<organism evidence="3 4">
    <name type="scientific">Staphylococcus aureus</name>
    <dbReference type="NCBI Taxonomy" id="1280"/>
    <lineage>
        <taxon>Bacteria</taxon>
        <taxon>Bacillati</taxon>
        <taxon>Bacillota</taxon>
        <taxon>Bacilli</taxon>
        <taxon>Bacillales</taxon>
        <taxon>Staphylococcaceae</taxon>
        <taxon>Staphylococcus</taxon>
    </lineage>
</organism>
<dbReference type="PANTHER" id="PTHR11785:SF512">
    <property type="entry name" value="SOBREMESA, ISOFORM B"/>
    <property type="match status" value="1"/>
</dbReference>
<sequence length="126" mass="14277">MPFSHLFAKLTKSGAPWFGAIIQLIIAIIMMSMGAFDTITNMLIFVIWLFYCMSFVAVIILRKREPNMERPYKVPLYPIIPLIAILAGSFVLINTLFTQFILAIIGILITALGIPVYYYKKKQKAA</sequence>
<feature type="transmembrane region" description="Helical" evidence="1">
    <location>
        <begin position="42"/>
        <end position="62"/>
    </location>
</feature>
<keyword evidence="1" id="KW-1133">Transmembrane helix</keyword>
<dbReference type="Proteomes" id="UP000249913">
    <property type="component" value="Unassembled WGS sequence"/>
</dbReference>
<dbReference type="AlphaFoldDB" id="A0A2X2JWH6"/>
<name>A0A2X2JWH6_STAAU</name>
<dbReference type="Gene3D" id="1.20.1740.10">
    <property type="entry name" value="Amino acid/polyamine transporter I"/>
    <property type="match status" value="1"/>
</dbReference>
<keyword evidence="1" id="KW-0812">Transmembrane</keyword>
<dbReference type="InterPro" id="IPR050598">
    <property type="entry name" value="AminoAcid_Transporter"/>
</dbReference>
<dbReference type="EMBL" id="UAUX01000007">
    <property type="protein sequence ID" value="SPZ98218.1"/>
    <property type="molecule type" value="Genomic_DNA"/>
</dbReference>